<name>A0A8H7QEK8_9FUNG</name>
<organism evidence="2 3">
    <name type="scientific">Mucor plumbeus</name>
    <dbReference type="NCBI Taxonomy" id="97098"/>
    <lineage>
        <taxon>Eukaryota</taxon>
        <taxon>Fungi</taxon>
        <taxon>Fungi incertae sedis</taxon>
        <taxon>Mucoromycota</taxon>
        <taxon>Mucoromycotina</taxon>
        <taxon>Mucoromycetes</taxon>
        <taxon>Mucorales</taxon>
        <taxon>Mucorineae</taxon>
        <taxon>Mucoraceae</taxon>
        <taxon>Mucor</taxon>
    </lineage>
</organism>
<gene>
    <name evidence="2" type="ORF">INT46_006819</name>
</gene>
<evidence type="ECO:0000313" key="2">
    <source>
        <dbReference type="EMBL" id="KAG2190961.1"/>
    </source>
</evidence>
<sequence>MQLSNVDWIISTWKKDTTFPALLFAKHTELENWPSCLSAFRSAITSIADLDLRKSKVDKACIMWARKHKKNVQELLDTVAIRQYFYLKTRERLLVELIEPERTINEDKLDEENILSKNKEGPSSTDESNKVEDEENNAAMKSMFTGLDAQKKWYLSTGKCVDNELYIFGLQCQNDHPSRSLILDPYDKNYMLYNVFTRNELKEIIDYKKKTTPSPSDELITFLNRFNLDSTENIRAALGKNNQFKANFDSQKDADEDWIVHTIYSLLREFEYGNMERSHREAWYQSHIWSMIESCFDKLKGVEAAIGESASLGSKRRMNKNRHISAITSAPRLKCGYKCDLVFRQYDNGHSISLEFGGSEAKPTIEEDFGSKFLQEGFLKLPYILKDMLDVLLEKVEYDDRSSLLRTVGFIHSGLSCTMVELDRPTTYISRVSRGNTIEISNSVSNFGSTVLPAMLSSWICCQIVKNLFGKTIAT</sequence>
<protein>
    <submittedName>
        <fullName evidence="2">Uncharacterized protein</fullName>
    </submittedName>
</protein>
<dbReference type="AlphaFoldDB" id="A0A8H7QEK8"/>
<evidence type="ECO:0000256" key="1">
    <source>
        <dbReference type="SAM" id="MobiDB-lite"/>
    </source>
</evidence>
<accession>A0A8H7QEK8</accession>
<dbReference type="OrthoDB" id="2427805at2759"/>
<feature type="region of interest" description="Disordered" evidence="1">
    <location>
        <begin position="109"/>
        <end position="133"/>
    </location>
</feature>
<dbReference type="EMBL" id="JAEPRC010000884">
    <property type="protein sequence ID" value="KAG2190961.1"/>
    <property type="molecule type" value="Genomic_DNA"/>
</dbReference>
<proteinExistence type="predicted"/>
<comment type="caution">
    <text evidence="2">The sequence shown here is derived from an EMBL/GenBank/DDBJ whole genome shotgun (WGS) entry which is preliminary data.</text>
</comment>
<reference evidence="2" key="1">
    <citation type="submission" date="2020-12" db="EMBL/GenBank/DDBJ databases">
        <title>Metabolic potential, ecology and presence of endohyphal bacteria is reflected in genomic diversity of Mucoromycotina.</title>
        <authorList>
            <person name="Muszewska A."/>
            <person name="Okrasinska A."/>
            <person name="Steczkiewicz K."/>
            <person name="Drgas O."/>
            <person name="Orlowska M."/>
            <person name="Perlinska-Lenart U."/>
            <person name="Aleksandrzak-Piekarczyk T."/>
            <person name="Szatraj K."/>
            <person name="Zielenkiewicz U."/>
            <person name="Pilsyk S."/>
            <person name="Malc E."/>
            <person name="Mieczkowski P."/>
            <person name="Kruszewska J.S."/>
            <person name="Biernat P."/>
            <person name="Pawlowska J."/>
        </authorList>
    </citation>
    <scope>NUCLEOTIDE SEQUENCE</scope>
    <source>
        <strain evidence="2">CBS 226.32</strain>
    </source>
</reference>
<evidence type="ECO:0000313" key="3">
    <source>
        <dbReference type="Proteomes" id="UP000650833"/>
    </source>
</evidence>
<dbReference type="Proteomes" id="UP000650833">
    <property type="component" value="Unassembled WGS sequence"/>
</dbReference>
<keyword evidence="3" id="KW-1185">Reference proteome</keyword>